<proteinExistence type="predicted"/>
<keyword evidence="2" id="KW-1185">Reference proteome</keyword>
<evidence type="ECO:0000313" key="1">
    <source>
        <dbReference type="EMBL" id="ONK56773.1"/>
    </source>
</evidence>
<accession>A0A5P1E466</accession>
<dbReference type="Gramene" id="ONK56773">
    <property type="protein sequence ID" value="ONK56773"/>
    <property type="gene ID" value="A4U43_C10F12750"/>
</dbReference>
<feature type="non-terminal residue" evidence="1">
    <location>
        <position position="1"/>
    </location>
</feature>
<sequence length="62" mass="7014">HKFQIDDTDASGCKKSSFALESHKSNLESRMEVDDSTLQHIASYQGTLPVEKRMIVEKMLTT</sequence>
<dbReference type="EMBL" id="CM007390">
    <property type="protein sequence ID" value="ONK56773.1"/>
    <property type="molecule type" value="Genomic_DNA"/>
</dbReference>
<dbReference type="AlphaFoldDB" id="A0A5P1E466"/>
<dbReference type="Proteomes" id="UP000243459">
    <property type="component" value="Chromosome 10"/>
</dbReference>
<reference evidence="2" key="1">
    <citation type="journal article" date="2017" name="Nat. Commun.">
        <title>The asparagus genome sheds light on the origin and evolution of a young Y chromosome.</title>
        <authorList>
            <person name="Harkess A."/>
            <person name="Zhou J."/>
            <person name="Xu C."/>
            <person name="Bowers J.E."/>
            <person name="Van der Hulst R."/>
            <person name="Ayyampalayam S."/>
            <person name="Mercati F."/>
            <person name="Riccardi P."/>
            <person name="McKain M.R."/>
            <person name="Kakrana A."/>
            <person name="Tang H."/>
            <person name="Ray J."/>
            <person name="Groenendijk J."/>
            <person name="Arikit S."/>
            <person name="Mathioni S.M."/>
            <person name="Nakano M."/>
            <person name="Shan H."/>
            <person name="Telgmann-Rauber A."/>
            <person name="Kanno A."/>
            <person name="Yue Z."/>
            <person name="Chen H."/>
            <person name="Li W."/>
            <person name="Chen Y."/>
            <person name="Xu X."/>
            <person name="Zhang Y."/>
            <person name="Luo S."/>
            <person name="Chen H."/>
            <person name="Gao J."/>
            <person name="Mao Z."/>
            <person name="Pires J.C."/>
            <person name="Luo M."/>
            <person name="Kudrna D."/>
            <person name="Wing R.A."/>
            <person name="Meyers B.C."/>
            <person name="Yi K."/>
            <person name="Kong H."/>
            <person name="Lavrijsen P."/>
            <person name="Sunseri F."/>
            <person name="Falavigna A."/>
            <person name="Ye Y."/>
            <person name="Leebens-Mack J.H."/>
            <person name="Chen G."/>
        </authorList>
    </citation>
    <scope>NUCLEOTIDE SEQUENCE [LARGE SCALE GENOMIC DNA]</scope>
    <source>
        <strain evidence="2">cv. DH0086</strain>
    </source>
</reference>
<organism evidence="1 2">
    <name type="scientific">Asparagus officinalis</name>
    <name type="common">Garden asparagus</name>
    <dbReference type="NCBI Taxonomy" id="4686"/>
    <lineage>
        <taxon>Eukaryota</taxon>
        <taxon>Viridiplantae</taxon>
        <taxon>Streptophyta</taxon>
        <taxon>Embryophyta</taxon>
        <taxon>Tracheophyta</taxon>
        <taxon>Spermatophyta</taxon>
        <taxon>Magnoliopsida</taxon>
        <taxon>Liliopsida</taxon>
        <taxon>Asparagales</taxon>
        <taxon>Asparagaceae</taxon>
        <taxon>Asparagoideae</taxon>
        <taxon>Asparagus</taxon>
    </lineage>
</organism>
<evidence type="ECO:0000313" key="2">
    <source>
        <dbReference type="Proteomes" id="UP000243459"/>
    </source>
</evidence>
<name>A0A5P1E466_ASPOF</name>
<protein>
    <submittedName>
        <fullName evidence="1">Uncharacterized protein</fullName>
    </submittedName>
</protein>
<gene>
    <name evidence="1" type="ORF">A4U43_C10F12750</name>
</gene>